<organism evidence="4 5">
    <name type="scientific">Trinickia terrae</name>
    <dbReference type="NCBI Taxonomy" id="2571161"/>
    <lineage>
        <taxon>Bacteria</taxon>
        <taxon>Pseudomonadati</taxon>
        <taxon>Pseudomonadota</taxon>
        <taxon>Betaproteobacteria</taxon>
        <taxon>Burkholderiales</taxon>
        <taxon>Burkholderiaceae</taxon>
        <taxon>Trinickia</taxon>
    </lineage>
</organism>
<evidence type="ECO:0000256" key="2">
    <source>
        <dbReference type="SAM" id="Phobius"/>
    </source>
</evidence>
<dbReference type="InterPro" id="IPR017732">
    <property type="entry name" value="T4/T6SS_DotU"/>
</dbReference>
<proteinExistence type="predicted"/>
<dbReference type="PANTHER" id="PTHR38033">
    <property type="entry name" value="MEMBRANE PROTEIN-RELATED"/>
    <property type="match status" value="1"/>
</dbReference>
<keyword evidence="5" id="KW-1185">Reference proteome</keyword>
<feature type="transmembrane region" description="Helical" evidence="2">
    <location>
        <begin position="299"/>
        <end position="318"/>
    </location>
</feature>
<dbReference type="OrthoDB" id="345640at2"/>
<dbReference type="Proteomes" id="UP000305539">
    <property type="component" value="Unassembled WGS sequence"/>
</dbReference>
<feature type="compositionally biased region" description="Low complexity" evidence="1">
    <location>
        <begin position="346"/>
        <end position="366"/>
    </location>
</feature>
<dbReference type="PANTHER" id="PTHR38033:SF1">
    <property type="entry name" value="DOTU FAMILY TYPE IV_VI SECRETION SYSTEM PROTEIN"/>
    <property type="match status" value="1"/>
</dbReference>
<evidence type="ECO:0000313" key="4">
    <source>
        <dbReference type="EMBL" id="TKC81433.1"/>
    </source>
</evidence>
<evidence type="ECO:0000256" key="1">
    <source>
        <dbReference type="SAM" id="MobiDB-lite"/>
    </source>
</evidence>
<dbReference type="NCBIfam" id="TIGR03349">
    <property type="entry name" value="IV_VI_DotU"/>
    <property type="match status" value="1"/>
</dbReference>
<feature type="region of interest" description="Disordered" evidence="1">
    <location>
        <begin position="344"/>
        <end position="398"/>
    </location>
</feature>
<evidence type="ECO:0000259" key="3">
    <source>
        <dbReference type="Pfam" id="PF09850"/>
    </source>
</evidence>
<comment type="caution">
    <text evidence="4">The sequence shown here is derived from an EMBL/GenBank/DDBJ whole genome shotgun (WGS) entry which is preliminary data.</text>
</comment>
<protein>
    <submittedName>
        <fullName evidence="4">DotU family type IV/VI secretion system protein</fullName>
    </submittedName>
</protein>
<gene>
    <name evidence="4" type="ORF">FAZ69_27780</name>
</gene>
<dbReference type="EMBL" id="SWJE01000018">
    <property type="protein sequence ID" value="TKC81433.1"/>
    <property type="molecule type" value="Genomic_DNA"/>
</dbReference>
<keyword evidence="2" id="KW-1133">Transmembrane helix</keyword>
<dbReference type="Gene3D" id="1.25.40.590">
    <property type="entry name" value="Type IV / VI secretion system, DotU"/>
    <property type="match status" value="1"/>
</dbReference>
<keyword evidence="2" id="KW-0472">Membrane</keyword>
<keyword evidence="2" id="KW-0812">Transmembrane</keyword>
<reference evidence="4 5" key="1">
    <citation type="submission" date="2019-04" db="EMBL/GenBank/DDBJ databases">
        <title>Trinickia sp. 7GSK02, isolated from subtropical forest soil.</title>
        <authorList>
            <person name="Gao Z.-H."/>
            <person name="Qiu L.-H."/>
        </authorList>
    </citation>
    <scope>NUCLEOTIDE SEQUENCE [LARGE SCALE GENOMIC DNA]</scope>
    <source>
        <strain evidence="4 5">7GSK02</strain>
    </source>
</reference>
<dbReference type="AlphaFoldDB" id="A0A4U1HMQ2"/>
<dbReference type="InterPro" id="IPR038522">
    <property type="entry name" value="T4/T6SS_DotU_sf"/>
</dbReference>
<dbReference type="Pfam" id="PF09850">
    <property type="entry name" value="DotU"/>
    <property type="match status" value="1"/>
</dbReference>
<accession>A0A4U1HMQ2</accession>
<feature type="domain" description="Type IV / VI secretion system DotU" evidence="3">
    <location>
        <begin position="124"/>
        <end position="315"/>
    </location>
</feature>
<evidence type="ECO:0000313" key="5">
    <source>
        <dbReference type="Proteomes" id="UP000305539"/>
    </source>
</evidence>
<name>A0A4U1HMQ2_9BURK</name>
<sequence>MCRHSPGSACEASRTARWPATSAPATARARIPRCLRSRSMTPGSIARSRSTSTCALASGASRRGRCNFSCRPTRPPKASRARGVAAMSDYDDGFDDERGPLARAFAAAIEHAMTARAALERRLDDPLEPAAQADELAAQCSVAARRLARDSMAWTGAAGEADITAAQYAFVVLLDELLLFSEWPGRTAWEALPLEMRVFGTHAGGERLPDAVESLLAQRDPSQRDLANVYLACLMLGFKGRLRGEAGALRHDQLRHALFAFAMQRDPEPARLAAPLERVAIGQGRAAELTQMFPDHTRLALLLGVGVCVLLGISHLIWSMTAAQIRPAEVQFRAVSLLEASPPPGGAAASGVAAPFPAAPGSGEAPQPSRDHDAPPQKTATVADLAPRTVALSEGGRP</sequence>